<accession>D4YQ63</accession>
<dbReference type="EMBL" id="ADNU01000069">
    <property type="protein sequence ID" value="EFG46628.1"/>
    <property type="molecule type" value="Genomic_DNA"/>
</dbReference>
<gene>
    <name evidence="1" type="ORF">HMPREF0183_2073</name>
</gene>
<reference evidence="1 2" key="1">
    <citation type="submission" date="2010-04" db="EMBL/GenBank/DDBJ databases">
        <authorList>
            <person name="Qin X."/>
            <person name="Bachman B."/>
            <person name="Battles P."/>
            <person name="Bell A."/>
            <person name="Bess C."/>
            <person name="Bickham C."/>
            <person name="Chaboub L."/>
            <person name="Chen D."/>
            <person name="Coyle M."/>
            <person name="Deiros D.R."/>
            <person name="Dinh H."/>
            <person name="Forbes L."/>
            <person name="Fowler G."/>
            <person name="Francisco L."/>
            <person name="Fu Q."/>
            <person name="Gubbala S."/>
            <person name="Hale W."/>
            <person name="Han Y."/>
            <person name="Hemphill L."/>
            <person name="Highlander S.K."/>
            <person name="Hirani K."/>
            <person name="Hogues M."/>
            <person name="Jackson L."/>
            <person name="Jakkamsetti A."/>
            <person name="Javaid M."/>
            <person name="Jiang H."/>
            <person name="Korchina V."/>
            <person name="Kovar C."/>
            <person name="Lara F."/>
            <person name="Lee S."/>
            <person name="Mata R."/>
            <person name="Mathew T."/>
            <person name="Moen C."/>
            <person name="Morales K."/>
            <person name="Munidasa M."/>
            <person name="Nazareth L."/>
            <person name="Ngo R."/>
            <person name="Nguyen L."/>
            <person name="Okwuonu G."/>
            <person name="Ongeri F."/>
            <person name="Patil S."/>
            <person name="Petrosino J."/>
            <person name="Pham C."/>
            <person name="Pham P."/>
            <person name="Pu L.-L."/>
            <person name="Puazo M."/>
            <person name="Raj R."/>
            <person name="Reid J."/>
            <person name="Rouhana J."/>
            <person name="Saada N."/>
            <person name="Shang Y."/>
            <person name="Simmons D."/>
            <person name="Thornton R."/>
            <person name="Warren J."/>
            <person name="Weissenberger G."/>
            <person name="Zhang J."/>
            <person name="Zhang L."/>
            <person name="Zhou C."/>
            <person name="Zhu D."/>
            <person name="Muzny D."/>
            <person name="Worley K."/>
            <person name="Gibbs R."/>
        </authorList>
    </citation>
    <scope>NUCLEOTIDE SEQUENCE [LARGE SCALE GENOMIC DNA]</scope>
    <source>
        <strain evidence="1 2">ATCC 49030</strain>
    </source>
</reference>
<sequence length="89" mass="9775">MHGKVQTTGTVENVQVKFEQVELITLSWDWKESVTVAEHAFSSSRAFPANAHDIQLPHLDVVAARKPLDRAGPCMCAVLSNSFGFGRHA</sequence>
<name>D4YQ63_9MICO</name>
<organism evidence="1 2">
    <name type="scientific">Brevibacterium mcbrellneri ATCC 49030</name>
    <dbReference type="NCBI Taxonomy" id="585530"/>
    <lineage>
        <taxon>Bacteria</taxon>
        <taxon>Bacillati</taxon>
        <taxon>Actinomycetota</taxon>
        <taxon>Actinomycetes</taxon>
        <taxon>Micrococcales</taxon>
        <taxon>Brevibacteriaceae</taxon>
        <taxon>Brevibacterium</taxon>
    </lineage>
</organism>
<dbReference type="STRING" id="585530.HMPREF0183_2073"/>
<dbReference type="Proteomes" id="UP000005714">
    <property type="component" value="Unassembled WGS sequence"/>
</dbReference>
<dbReference type="AlphaFoldDB" id="D4YQ63"/>
<proteinExistence type="predicted"/>
<evidence type="ECO:0000313" key="1">
    <source>
        <dbReference type="EMBL" id="EFG46628.1"/>
    </source>
</evidence>
<comment type="caution">
    <text evidence="1">The sequence shown here is derived from an EMBL/GenBank/DDBJ whole genome shotgun (WGS) entry which is preliminary data.</text>
</comment>
<protein>
    <submittedName>
        <fullName evidence="1">Uncharacterized protein</fullName>
    </submittedName>
</protein>
<keyword evidence="2" id="KW-1185">Reference proteome</keyword>
<evidence type="ECO:0000313" key="2">
    <source>
        <dbReference type="Proteomes" id="UP000005714"/>
    </source>
</evidence>